<dbReference type="Proteomes" id="UP000241426">
    <property type="component" value="Unassembled WGS sequence"/>
</dbReference>
<sequence>MFIRLCYYVYSLLSIEYLLIKMRKKITLAIEMNPSTMEILSSCYNGSEHLWSYKSDLADSSMSASVSIVSSLLEDTFDYVKRQDVEIAGLPHQYLIFLPFFSEFKPSEITDAVEISELLTKNRTMNGYSSSVGALKVLSLQNKYGVKHFIPKSGIDDIEPPHIKVVIEHSTSSGQTAFSLVHTKNDNVKPFWMSGKVIIGDRIQRREQLQSSLENLVDYCHSKYPHIPVSIVSTPETVNLIGYSDALHPYIEESYSYHADLLNNNARSGDYALPRSRSISSYRVEMERYREYKGTLTLKGMTGKSRDFTFVVDKSNGLSVRLRGTKNRNDQYALEADVITKDGKVSVGRITQYSDSFIGAKKDCQKLLMTGEGLDYLNEVLIDDHPQLVSEFSGDTDLPVEFVKSYNDLSASKARKHKGKMLNMAYVHVPYPKTFEENVTAVSSVMKFKSGEFGDISFSEMVINKSEVNNQVHSDLFDKTLGHLIALNDLLKKDSTDGLPVNANNLIIIKDFRAYWLVKCLSEYNRKKRGIAAKVSDPSGDVIFGEGVVNYDRLFGKGKSHGLDCYRAARALITGKQSGGASKLTRQIVGELASNIARFNSLSFGRMDEVARRDAGMSLLREKTVSYIENKGIGRPIVHFDTKSQKKQKSKLQ</sequence>
<comment type="caution">
    <text evidence="1">The sequence shown here is derived from an EMBL/GenBank/DDBJ whole genome shotgun (WGS) entry which is preliminary data.</text>
</comment>
<evidence type="ECO:0000313" key="2">
    <source>
        <dbReference type="Proteomes" id="UP000241426"/>
    </source>
</evidence>
<evidence type="ECO:0000313" key="1">
    <source>
        <dbReference type="EMBL" id="PSV00936.1"/>
    </source>
</evidence>
<organism evidence="1 2">
    <name type="scientific">Photobacterium kishitanii</name>
    <dbReference type="NCBI Taxonomy" id="318456"/>
    <lineage>
        <taxon>Bacteria</taxon>
        <taxon>Pseudomonadati</taxon>
        <taxon>Pseudomonadota</taxon>
        <taxon>Gammaproteobacteria</taxon>
        <taxon>Vibrionales</taxon>
        <taxon>Vibrionaceae</taxon>
        <taxon>Photobacterium</taxon>
    </lineage>
</organism>
<name>A0A2T3KMB2_9GAMM</name>
<gene>
    <name evidence="1" type="ORF">C9J27_02620</name>
</gene>
<protein>
    <submittedName>
        <fullName evidence="1">Uncharacterized protein</fullName>
    </submittedName>
</protein>
<dbReference type="EMBL" id="PYNF01000002">
    <property type="protein sequence ID" value="PSV00936.1"/>
    <property type="molecule type" value="Genomic_DNA"/>
</dbReference>
<dbReference type="AlphaFoldDB" id="A0A2T3KMB2"/>
<reference evidence="1 2" key="1">
    <citation type="submission" date="2018-01" db="EMBL/GenBank/DDBJ databases">
        <title>Whole genome sequencing of Histamine producing bacteria.</title>
        <authorList>
            <person name="Butler K."/>
        </authorList>
    </citation>
    <scope>NUCLEOTIDE SEQUENCE [LARGE SCALE GENOMIC DNA]</scope>
    <source>
        <strain evidence="1 2">FS-7.2</strain>
    </source>
</reference>
<proteinExistence type="predicted"/>
<accession>A0A2T3KMB2</accession>